<feature type="region of interest" description="Disordered" evidence="1">
    <location>
        <begin position="1"/>
        <end position="38"/>
    </location>
</feature>
<feature type="compositionally biased region" description="Acidic residues" evidence="1">
    <location>
        <begin position="28"/>
        <end position="38"/>
    </location>
</feature>
<keyword evidence="3" id="KW-1185">Reference proteome</keyword>
<proteinExistence type="predicted"/>
<dbReference type="OMA" id="WSEDWDA"/>
<name>U6M693_EIMMA</name>
<evidence type="ECO:0000313" key="3">
    <source>
        <dbReference type="Proteomes" id="UP000030763"/>
    </source>
</evidence>
<gene>
    <name evidence="2" type="ORF">EMWEY_00006950</name>
</gene>
<dbReference type="AlphaFoldDB" id="U6M693"/>
<evidence type="ECO:0000256" key="1">
    <source>
        <dbReference type="SAM" id="MobiDB-lite"/>
    </source>
</evidence>
<accession>U6M693</accession>
<dbReference type="EMBL" id="HG719233">
    <property type="protein sequence ID" value="CDJ57190.1"/>
    <property type="molecule type" value="Genomic_DNA"/>
</dbReference>
<reference evidence="2" key="1">
    <citation type="submission" date="2013-10" db="EMBL/GenBank/DDBJ databases">
        <title>Genomic analysis of the causative agents of coccidiosis in chickens.</title>
        <authorList>
            <person name="Reid A.J."/>
            <person name="Blake D."/>
            <person name="Billington K."/>
            <person name="Browne H."/>
            <person name="Dunn M."/>
            <person name="Hung S."/>
            <person name="Kawahara F."/>
            <person name="Miranda-Saavedra D."/>
            <person name="Mourier T."/>
            <person name="Nagra H."/>
            <person name="Otto T.D."/>
            <person name="Rawlings N."/>
            <person name="Sanchez A."/>
            <person name="Sanders M."/>
            <person name="Subramaniam C."/>
            <person name="Tay Y."/>
            <person name="Dear P."/>
            <person name="Doerig C."/>
            <person name="Gruber A."/>
            <person name="Parkinson J."/>
            <person name="Shirley M."/>
            <person name="Wan K.L."/>
            <person name="Berriman M."/>
            <person name="Tomley F."/>
            <person name="Pain A."/>
        </authorList>
    </citation>
    <scope>NUCLEOTIDE SEQUENCE [LARGE SCALE GENOMIC DNA]</scope>
    <source>
        <strain evidence="2">Weybridge</strain>
    </source>
</reference>
<sequence length="99" mass="11157">MKSQAEGGEEAQRAGASPHQTPGGHEEAFDEPDDELEEFDEIGGEVPVDAEVKQWSEDWDAAGWDDEDADDEFLERLQRELETFKTNYANRTSQIRKAA</sequence>
<dbReference type="RefSeq" id="XP_013333840.1">
    <property type="nucleotide sequence ID" value="XM_013478386.1"/>
</dbReference>
<protein>
    <submittedName>
        <fullName evidence="2">Uncharacterized protein</fullName>
    </submittedName>
</protein>
<dbReference type="Proteomes" id="UP000030763">
    <property type="component" value="Unassembled WGS sequence"/>
</dbReference>
<evidence type="ECO:0000313" key="2">
    <source>
        <dbReference type="EMBL" id="CDJ57190.1"/>
    </source>
</evidence>
<dbReference type="GeneID" id="25334681"/>
<organism evidence="2 3">
    <name type="scientific">Eimeria maxima</name>
    <name type="common">Coccidian parasite</name>
    <dbReference type="NCBI Taxonomy" id="5804"/>
    <lineage>
        <taxon>Eukaryota</taxon>
        <taxon>Sar</taxon>
        <taxon>Alveolata</taxon>
        <taxon>Apicomplexa</taxon>
        <taxon>Conoidasida</taxon>
        <taxon>Coccidia</taxon>
        <taxon>Eucoccidiorida</taxon>
        <taxon>Eimeriorina</taxon>
        <taxon>Eimeriidae</taxon>
        <taxon>Eimeria</taxon>
    </lineage>
</organism>
<dbReference type="VEuPathDB" id="ToxoDB:EMWEY_00006950"/>
<reference evidence="2" key="2">
    <citation type="submission" date="2013-10" db="EMBL/GenBank/DDBJ databases">
        <authorList>
            <person name="Aslett M."/>
        </authorList>
    </citation>
    <scope>NUCLEOTIDE SEQUENCE [LARGE SCALE GENOMIC DNA]</scope>
    <source>
        <strain evidence="2">Weybridge</strain>
    </source>
</reference>